<gene>
    <name evidence="2" type="ORF">DHM44_02405</name>
</gene>
<feature type="non-terminal residue" evidence="2">
    <location>
        <position position="1"/>
    </location>
</feature>
<proteinExistence type="predicted"/>
<sequence length="47" mass="5281">AEGVETEEALTFLRESGCDIAQGYYISRPLPPEDFKRACDKTKGKFI</sequence>
<dbReference type="EMBL" id="DPPF01000052">
    <property type="protein sequence ID" value="HCW92512.1"/>
    <property type="molecule type" value="Genomic_DNA"/>
</dbReference>
<name>A0A3D5QBG5_FLESI</name>
<dbReference type="PANTHER" id="PTHR33121:SF70">
    <property type="entry name" value="SIGNALING PROTEIN YKOW"/>
    <property type="match status" value="1"/>
</dbReference>
<organism evidence="2 3">
    <name type="scientific">Flexistipes sinusarabici</name>
    <dbReference type="NCBI Taxonomy" id="2352"/>
    <lineage>
        <taxon>Bacteria</taxon>
        <taxon>Pseudomonadati</taxon>
        <taxon>Deferribacterota</taxon>
        <taxon>Deferribacteres</taxon>
        <taxon>Deferribacterales</taxon>
        <taxon>Flexistipitaceae</taxon>
        <taxon>Flexistipes</taxon>
    </lineage>
</organism>
<dbReference type="GO" id="GO:0071111">
    <property type="term" value="F:cyclic-guanylate-specific phosphodiesterase activity"/>
    <property type="evidence" value="ECO:0007669"/>
    <property type="project" value="InterPro"/>
</dbReference>
<dbReference type="SUPFAM" id="SSF141868">
    <property type="entry name" value="EAL domain-like"/>
    <property type="match status" value="1"/>
</dbReference>
<dbReference type="Proteomes" id="UP000262325">
    <property type="component" value="Unassembled WGS sequence"/>
</dbReference>
<dbReference type="InterPro" id="IPR035919">
    <property type="entry name" value="EAL_sf"/>
</dbReference>
<dbReference type="PANTHER" id="PTHR33121">
    <property type="entry name" value="CYCLIC DI-GMP PHOSPHODIESTERASE PDEF"/>
    <property type="match status" value="1"/>
</dbReference>
<dbReference type="Pfam" id="PF00563">
    <property type="entry name" value="EAL"/>
    <property type="match status" value="1"/>
</dbReference>
<evidence type="ECO:0000313" key="3">
    <source>
        <dbReference type="Proteomes" id="UP000262325"/>
    </source>
</evidence>
<dbReference type="AlphaFoldDB" id="A0A3D5QBG5"/>
<reference evidence="2 3" key="1">
    <citation type="journal article" date="2018" name="Nat. Biotechnol.">
        <title>A standardized bacterial taxonomy based on genome phylogeny substantially revises the tree of life.</title>
        <authorList>
            <person name="Parks D.H."/>
            <person name="Chuvochina M."/>
            <person name="Waite D.W."/>
            <person name="Rinke C."/>
            <person name="Skarshewski A."/>
            <person name="Chaumeil P.A."/>
            <person name="Hugenholtz P."/>
        </authorList>
    </citation>
    <scope>NUCLEOTIDE SEQUENCE [LARGE SCALE GENOMIC DNA]</scope>
    <source>
        <strain evidence="2">UBA8672</strain>
    </source>
</reference>
<dbReference type="Gene3D" id="3.20.20.450">
    <property type="entry name" value="EAL domain"/>
    <property type="match status" value="1"/>
</dbReference>
<protein>
    <recommendedName>
        <fullName evidence="1">EAL domain-containing protein</fullName>
    </recommendedName>
</protein>
<evidence type="ECO:0000313" key="2">
    <source>
        <dbReference type="EMBL" id="HCW92512.1"/>
    </source>
</evidence>
<accession>A0A3D5QBG5</accession>
<comment type="caution">
    <text evidence="2">The sequence shown here is derived from an EMBL/GenBank/DDBJ whole genome shotgun (WGS) entry which is preliminary data.</text>
</comment>
<feature type="domain" description="EAL" evidence="1">
    <location>
        <begin position="1"/>
        <end position="43"/>
    </location>
</feature>
<dbReference type="InterPro" id="IPR001633">
    <property type="entry name" value="EAL_dom"/>
</dbReference>
<dbReference type="InterPro" id="IPR050706">
    <property type="entry name" value="Cyclic-di-GMP_PDE-like"/>
</dbReference>
<evidence type="ECO:0000259" key="1">
    <source>
        <dbReference type="PROSITE" id="PS50883"/>
    </source>
</evidence>
<dbReference type="PROSITE" id="PS50883">
    <property type="entry name" value="EAL"/>
    <property type="match status" value="1"/>
</dbReference>